<proteinExistence type="predicted"/>
<accession>A0A6C0IV79</accession>
<reference evidence="2" key="1">
    <citation type="journal article" date="2020" name="Nature">
        <title>Giant virus diversity and host interactions through global metagenomics.</title>
        <authorList>
            <person name="Schulz F."/>
            <person name="Roux S."/>
            <person name="Paez-Espino D."/>
            <person name="Jungbluth S."/>
            <person name="Walsh D.A."/>
            <person name="Denef V.J."/>
            <person name="McMahon K.D."/>
            <person name="Konstantinidis K.T."/>
            <person name="Eloe-Fadrosh E.A."/>
            <person name="Kyrpides N.C."/>
            <person name="Woyke T."/>
        </authorList>
    </citation>
    <scope>NUCLEOTIDE SEQUENCE</scope>
    <source>
        <strain evidence="2">GVMAG-M-3300024510-1</strain>
    </source>
</reference>
<dbReference type="EMBL" id="MN740271">
    <property type="protein sequence ID" value="QHT97002.1"/>
    <property type="molecule type" value="Genomic_DNA"/>
</dbReference>
<keyword evidence="1" id="KW-0812">Transmembrane</keyword>
<name>A0A6C0IV79_9ZZZZ</name>
<organism evidence="2">
    <name type="scientific">viral metagenome</name>
    <dbReference type="NCBI Taxonomy" id="1070528"/>
    <lineage>
        <taxon>unclassified sequences</taxon>
        <taxon>metagenomes</taxon>
        <taxon>organismal metagenomes</taxon>
    </lineage>
</organism>
<protein>
    <submittedName>
        <fullName evidence="2">Uncharacterized protein</fullName>
    </submittedName>
</protein>
<feature type="transmembrane region" description="Helical" evidence="1">
    <location>
        <begin position="286"/>
        <end position="303"/>
    </location>
</feature>
<evidence type="ECO:0000313" key="2">
    <source>
        <dbReference type="EMBL" id="QHT97002.1"/>
    </source>
</evidence>
<keyword evidence="1" id="KW-1133">Transmembrane helix</keyword>
<keyword evidence="1" id="KW-0472">Membrane</keyword>
<dbReference type="Gene3D" id="2.60.120.620">
    <property type="entry name" value="q2cbj1_9rhob like domain"/>
    <property type="match status" value="1"/>
</dbReference>
<sequence length="309" mass="35375">MTTEGNLTDDGFIIFRDILPSSAIDEARAAMTDPNVDGIDYMRLQEYIYGFMIKSINTSLNWNADFVKYRASDGNNSADASVWHRDVFSCNSGRDMVPSHTLLSYLDIAHVNVLVGSHKNMSLNLADALVQLITKKKTIEMHPGDLMLFNSGLIHCGIFVDVGQNHRRLIQVFEVYPSRTALREHDRNVLHIKQWSKNQMLQTLSRFYIIISVLNFFTYLTVSTGHGFVDCIRKKYYSSEGVRPRLTVVVNTRQPDNHYIMMHTTTDATEEETRRIALLTMEAPNVFYFSLCMVIVLCIVVYVKKTRIV</sequence>
<dbReference type="SUPFAM" id="SSF51197">
    <property type="entry name" value="Clavaminate synthase-like"/>
    <property type="match status" value="1"/>
</dbReference>
<dbReference type="AlphaFoldDB" id="A0A6C0IV79"/>
<feature type="transmembrane region" description="Helical" evidence="1">
    <location>
        <begin position="207"/>
        <end position="229"/>
    </location>
</feature>
<evidence type="ECO:0000256" key="1">
    <source>
        <dbReference type="SAM" id="Phobius"/>
    </source>
</evidence>